<name>A0A0N0WUN9_PSEYM</name>
<gene>
    <name evidence="1" type="ORF">ALP13_103095</name>
</gene>
<proteinExistence type="predicted"/>
<evidence type="ECO:0000313" key="2">
    <source>
        <dbReference type="Proteomes" id="UP000271631"/>
    </source>
</evidence>
<accession>A0A0N0WUN9</accession>
<dbReference type="EMBL" id="RBUQ01000098">
    <property type="protein sequence ID" value="RMV39915.1"/>
    <property type="molecule type" value="Genomic_DNA"/>
</dbReference>
<organism evidence="1 2">
    <name type="scientific">Pseudomonas syringae pv. maculicola</name>
    <dbReference type="NCBI Taxonomy" id="59511"/>
    <lineage>
        <taxon>Bacteria</taxon>
        <taxon>Pseudomonadati</taxon>
        <taxon>Pseudomonadota</taxon>
        <taxon>Gammaproteobacteria</taxon>
        <taxon>Pseudomonadales</taxon>
        <taxon>Pseudomonadaceae</taxon>
        <taxon>Pseudomonas</taxon>
    </lineage>
</organism>
<evidence type="ECO:0000313" key="1">
    <source>
        <dbReference type="EMBL" id="RMV39915.1"/>
    </source>
</evidence>
<sequence>MISGTLLSGQQDVKKMPNLNEMVFMIVPLEIDQAATYIQSRKRL</sequence>
<reference evidence="1 2" key="1">
    <citation type="submission" date="2018-08" db="EMBL/GenBank/DDBJ databases">
        <title>Recombination of ecologically and evolutionarily significant loci maintains genetic cohesion in the Pseudomonas syringae species complex.</title>
        <authorList>
            <person name="Dillon M."/>
            <person name="Thakur S."/>
            <person name="Almeida R.N.D."/>
            <person name="Weir B.S."/>
            <person name="Guttman D.S."/>
        </authorList>
    </citation>
    <scope>NUCLEOTIDE SEQUENCE [LARGE SCALE GENOMIC DNA]</scope>
    <source>
        <strain evidence="1 2">ICMP 11281</strain>
    </source>
</reference>
<dbReference type="AlphaFoldDB" id="A0A0N0WUN9"/>
<dbReference type="Proteomes" id="UP000271631">
    <property type="component" value="Unassembled WGS sequence"/>
</dbReference>
<protein>
    <submittedName>
        <fullName evidence="1">Uncharacterized protein</fullName>
    </submittedName>
</protein>
<comment type="caution">
    <text evidence="1">The sequence shown here is derived from an EMBL/GenBank/DDBJ whole genome shotgun (WGS) entry which is preliminary data.</text>
</comment>